<evidence type="ECO:0000256" key="6">
    <source>
        <dbReference type="ARBA" id="ARBA00023212"/>
    </source>
</evidence>
<keyword evidence="8" id="KW-0175">Coiled coil</keyword>
<sequence>MDPISNRPLSALDSTVSFKTVSTSNKPNPLPEDIRLRFSYYASEIKNQVDTFYDDQHKWLEDHLLGVQDTFANIKQKKRGTRAAMADIIKTPSRKRIQASSKKKITQPEPLRFEQSGTSDRATVSMKSLPPSKIEKSQTGINFIPAFGSSKRHDEKENPAGSLVPSKAHYDLHSAASDRFATSHNKEVTPSVLGEVQNVSHLHNSRQEPSASNSGSTSRDQTSRVFQPIIAPTLLKGLGLSSSTQMSQTYTASGASHHGILNQEEVAALSKSYSSPFKKSTLANPPSSVTLTQPFVTSQSVPGSTSVDRVAKDDEPSARKVVVYTTTSLQHPTVDGDCDEETHDHSGEDTELEEEALEGHELSAIQEGEEEEDPAATERHIPRGSAKKTRKEEQPNPNIHTTAQKAKISLPKPTNPSQPTSRGSSDRSPQVTSDSIALQPAAKLSKSLKSVPDLHVEPDAAFEDSVREDTAPLQAAVASLHDTLPKSQDDTILAQEDLAHHRDRVTPSEDIHDTAVEASVDQEVVHETNAVHSSPNRDNVAKYRSDLPESSRAPALSSCESHPQRQRERDNSHSLPIEHKDLHEDSHAPTSDAKAVHTIPDAPECRNQKITSPERPQAIPTSQALKTSKPAVSRSSKTTTALAEHVSTPEADEEPLAETNDVQSERLQFSLPDQNITAEIPLNDDPSRLRNTRAIQSQAFDNNTRTPGPTTQSLFTPGNTRAALIHSPQSQWSSKPTNSGWLNKPHKTPGLAYGALGLGIEKSEVSRFQGVGGSPVATNKPDPRPSFTSHATNLARAQDIGSQANTISDSQRMLANQRRSSKRTSTDAGFPYTSETQEAKIARPYVPVPHRYVPSTADKGKKGVDDLKNRLSKIQRESAMHERTQQVLPMVEPLHMVQRASLATSATSASVVHGKPLIAQSSQTSHSTSTMPPWAPMPPWNAADLNNLNKSQSSRPPASQISSQHRTVSPASLPSFTTYAGVPLIDRGASSETTHSLHNKASNPPVGLYADSTDSQLPVKKTSVGDLVAAYESKKKPDEPAVNVSSVARNTSPAPSVTLTHETKSKSPVDTAPLNIKSTALLRSTTPTATPPVLRVDKEARRIVTQPEIPKDDAQGAMEKESQDGGSAVSEHYEKDLIDLNDRDEQVENEDSLSDCSELSPSASNFQDAYASAPSQSSRHASNAGNVTPPLDEGTEARTPPTSGIMSVFKAGAALATSWTSTKKPELKSLQLAAVAAKKELDDKERKNAIKEEREQRRLALLEKKQAEEREKEEADRKARAAEADRKKKEREESSKARQTVKAKPAPAATPGHHRDVSSAGDLAKKRKVEADTSRVMDPKKAKPQKPEPISPARVAPGSALKTSSSSSFQPSRVAPAAPAAPGSVKSLNKYRVAAASVGVKTMIEPIKITHPTPASSSSKAFQPARQSKLPKPSVAGSSKSKLSAVAPPAALKPNAPSATPKINPTDPKGKKKSEEYVELPDIDSEYSDDDEEEHQRKEAALPDWAQTMVIKDALANQRKMNPNDIFGTTIPAPPMEG</sequence>
<dbReference type="InterPro" id="IPR005635">
    <property type="entry name" value="Inner_centromere_prot_ARK-bd"/>
</dbReference>
<feature type="region of interest" description="Disordered" evidence="9">
    <location>
        <begin position="798"/>
        <end position="834"/>
    </location>
</feature>
<feature type="compositionally biased region" description="Polar residues" evidence="9">
    <location>
        <begin position="1361"/>
        <end position="1371"/>
    </location>
</feature>
<keyword evidence="7" id="KW-0539">Nucleus</keyword>
<comment type="subcellular location">
    <subcellularLocation>
        <location evidence="2">Cytoplasm</location>
        <location evidence="2">Cytoskeleton</location>
        <location evidence="2">Spindle</location>
    </subcellularLocation>
    <subcellularLocation>
        <location evidence="1">Nucleus</location>
    </subcellularLocation>
</comment>
<keyword evidence="4" id="KW-0963">Cytoplasm</keyword>
<evidence type="ECO:0000256" key="4">
    <source>
        <dbReference type="ARBA" id="ARBA00022490"/>
    </source>
</evidence>
<feature type="compositionally biased region" description="Polar residues" evidence="9">
    <location>
        <begin position="944"/>
        <end position="972"/>
    </location>
</feature>
<gene>
    <name evidence="11" type="ORF">MELLADRAFT_59364</name>
</gene>
<dbReference type="InParanoid" id="F4R617"/>
<dbReference type="RefSeq" id="XP_007404537.1">
    <property type="nucleotide sequence ID" value="XM_007404475.1"/>
</dbReference>
<dbReference type="GO" id="GO:0005819">
    <property type="term" value="C:spindle"/>
    <property type="evidence" value="ECO:0007669"/>
    <property type="project" value="UniProtKB-SubCell"/>
</dbReference>
<feature type="region of interest" description="Disordered" evidence="9">
    <location>
        <begin position="991"/>
        <end position="1013"/>
    </location>
</feature>
<feature type="compositionally biased region" description="Basic and acidic residues" evidence="9">
    <location>
        <begin position="497"/>
        <end position="515"/>
    </location>
</feature>
<dbReference type="eggNOG" id="ENOG502S0AD">
    <property type="taxonomic scope" value="Eukaryota"/>
</dbReference>
<feature type="compositionally biased region" description="Basic and acidic residues" evidence="9">
    <location>
        <begin position="539"/>
        <end position="549"/>
    </location>
</feature>
<feature type="region of interest" description="Disordered" evidence="9">
    <location>
        <begin position="1261"/>
        <end position="1388"/>
    </location>
</feature>
<feature type="compositionally biased region" description="Low complexity" evidence="9">
    <location>
        <begin position="920"/>
        <end position="932"/>
    </location>
</feature>
<feature type="compositionally biased region" description="Polar residues" evidence="9">
    <location>
        <begin position="1076"/>
        <end position="1088"/>
    </location>
</feature>
<feature type="region of interest" description="Disordered" evidence="9">
    <location>
        <begin position="1035"/>
        <end position="1129"/>
    </location>
</feature>
<evidence type="ECO:0000256" key="3">
    <source>
        <dbReference type="ARBA" id="ARBA00010042"/>
    </source>
</evidence>
<evidence type="ECO:0000256" key="7">
    <source>
        <dbReference type="ARBA" id="ARBA00023242"/>
    </source>
</evidence>
<dbReference type="GO" id="GO:0007059">
    <property type="term" value="P:chromosome segregation"/>
    <property type="evidence" value="ECO:0007669"/>
    <property type="project" value="UniProtKB-KW"/>
</dbReference>
<feature type="region of interest" description="Disordered" evidence="9">
    <location>
        <begin position="1141"/>
        <end position="1204"/>
    </location>
</feature>
<evidence type="ECO:0000313" key="11">
    <source>
        <dbReference type="EMBL" id="EGG12162.1"/>
    </source>
</evidence>
<feature type="compositionally biased region" description="Basic and acidic residues" evidence="9">
    <location>
        <begin position="1329"/>
        <end position="1341"/>
    </location>
</feature>
<dbReference type="CDD" id="cd22249">
    <property type="entry name" value="UDM1_RNF168_RNF169-like"/>
    <property type="match status" value="1"/>
</dbReference>
<feature type="region of interest" description="Disordered" evidence="9">
    <location>
        <begin position="202"/>
        <end position="222"/>
    </location>
</feature>
<dbReference type="Proteomes" id="UP000001072">
    <property type="component" value="Unassembled WGS sequence"/>
</dbReference>
<feature type="compositionally biased region" description="Basic and acidic residues" evidence="9">
    <location>
        <begin position="309"/>
        <end position="318"/>
    </location>
</feature>
<keyword evidence="5" id="KW-0159">Chromosome partition</keyword>
<evidence type="ECO:0000313" key="12">
    <source>
        <dbReference type="Proteomes" id="UP000001072"/>
    </source>
</evidence>
<dbReference type="STRING" id="747676.F4R617"/>
<dbReference type="Pfam" id="PF03941">
    <property type="entry name" value="INCENP_ARK-bind"/>
    <property type="match status" value="1"/>
</dbReference>
<keyword evidence="12" id="KW-1185">Reference proteome</keyword>
<feature type="region of interest" description="Disordered" evidence="9">
    <location>
        <begin position="1410"/>
        <end position="1502"/>
    </location>
</feature>
<feature type="compositionally biased region" description="Basic residues" evidence="9">
    <location>
        <begin position="94"/>
        <end position="105"/>
    </location>
</feature>
<accession>F4R617</accession>
<evidence type="ECO:0000256" key="9">
    <source>
        <dbReference type="SAM" id="MobiDB-lite"/>
    </source>
</evidence>
<dbReference type="PANTHER" id="PTHR13142">
    <property type="entry name" value="INNER CENTROMERE PROTEIN"/>
    <property type="match status" value="1"/>
</dbReference>
<dbReference type="OrthoDB" id="6123at2759"/>
<feature type="compositionally biased region" description="Polar residues" evidence="9">
    <location>
        <begin position="415"/>
        <end position="436"/>
    </location>
</feature>
<organism evidence="12">
    <name type="scientific">Melampsora larici-populina (strain 98AG31 / pathotype 3-4-7)</name>
    <name type="common">Poplar leaf rust fungus</name>
    <dbReference type="NCBI Taxonomy" id="747676"/>
    <lineage>
        <taxon>Eukaryota</taxon>
        <taxon>Fungi</taxon>
        <taxon>Dikarya</taxon>
        <taxon>Basidiomycota</taxon>
        <taxon>Pucciniomycotina</taxon>
        <taxon>Pucciniomycetes</taxon>
        <taxon>Pucciniales</taxon>
        <taxon>Melampsoraceae</taxon>
        <taxon>Melampsora</taxon>
    </lineage>
</organism>
<evidence type="ECO:0000256" key="8">
    <source>
        <dbReference type="SAM" id="Coils"/>
    </source>
</evidence>
<evidence type="ECO:0000256" key="5">
    <source>
        <dbReference type="ARBA" id="ARBA00022829"/>
    </source>
</evidence>
<dbReference type="GO" id="GO:0005634">
    <property type="term" value="C:nucleus"/>
    <property type="evidence" value="ECO:0007669"/>
    <property type="project" value="UniProtKB-SubCell"/>
</dbReference>
<feature type="compositionally biased region" description="Polar residues" evidence="9">
    <location>
        <begin position="1043"/>
        <end position="1060"/>
    </location>
</feature>
<dbReference type="EMBL" id="GL883091">
    <property type="protein sequence ID" value="EGG12162.1"/>
    <property type="molecule type" value="Genomic_DNA"/>
</dbReference>
<evidence type="ECO:0000256" key="2">
    <source>
        <dbReference type="ARBA" id="ARBA00004186"/>
    </source>
</evidence>
<reference evidence="12" key="1">
    <citation type="journal article" date="2011" name="Proc. Natl. Acad. Sci. U.S.A.">
        <title>Obligate biotrophy features unraveled by the genomic analysis of rust fungi.</title>
        <authorList>
            <person name="Duplessis S."/>
            <person name="Cuomo C.A."/>
            <person name="Lin Y.-C."/>
            <person name="Aerts A."/>
            <person name="Tisserant E."/>
            <person name="Veneault-Fourrey C."/>
            <person name="Joly D.L."/>
            <person name="Hacquard S."/>
            <person name="Amselem J."/>
            <person name="Cantarel B.L."/>
            <person name="Chiu R."/>
            <person name="Coutinho P.M."/>
            <person name="Feau N."/>
            <person name="Field M."/>
            <person name="Frey P."/>
            <person name="Gelhaye E."/>
            <person name="Goldberg J."/>
            <person name="Grabherr M.G."/>
            <person name="Kodira C.D."/>
            <person name="Kohler A."/>
            <person name="Kuees U."/>
            <person name="Lindquist E.A."/>
            <person name="Lucas S.M."/>
            <person name="Mago R."/>
            <person name="Mauceli E."/>
            <person name="Morin E."/>
            <person name="Murat C."/>
            <person name="Pangilinan J.L."/>
            <person name="Park R."/>
            <person name="Pearson M."/>
            <person name="Quesneville H."/>
            <person name="Rouhier N."/>
            <person name="Sakthikumar S."/>
            <person name="Salamov A.A."/>
            <person name="Schmutz J."/>
            <person name="Selles B."/>
            <person name="Shapiro H."/>
            <person name="Tanguay P."/>
            <person name="Tuskan G.A."/>
            <person name="Henrissat B."/>
            <person name="Van de Peer Y."/>
            <person name="Rouze P."/>
            <person name="Ellis J.G."/>
            <person name="Dodds P.N."/>
            <person name="Schein J.E."/>
            <person name="Zhong S."/>
            <person name="Hamelin R.C."/>
            <person name="Grigoriev I.V."/>
            <person name="Szabo L.J."/>
            <person name="Martin F."/>
        </authorList>
    </citation>
    <scope>NUCLEOTIDE SEQUENCE [LARGE SCALE GENOMIC DNA]</scope>
    <source>
        <strain evidence="12">98AG31 / pathotype 3-4-7</strain>
    </source>
</reference>
<feature type="domain" description="Inner centromere protein ARK-binding" evidence="10">
    <location>
        <begin position="1482"/>
        <end position="1537"/>
    </location>
</feature>
<dbReference type="HOGENOM" id="CLU_250962_0_0_1"/>
<feature type="compositionally biased region" description="Polar residues" evidence="9">
    <location>
        <begin position="1154"/>
        <end position="1186"/>
    </location>
</feature>
<name>F4R617_MELLP</name>
<feature type="compositionally biased region" description="Basic and acidic residues" evidence="9">
    <location>
        <begin position="1109"/>
        <end position="1123"/>
    </location>
</feature>
<feature type="compositionally biased region" description="Basic and acidic residues" evidence="9">
    <location>
        <begin position="562"/>
        <end position="587"/>
    </location>
</feature>
<feature type="compositionally biased region" description="Polar residues" evidence="9">
    <location>
        <begin position="395"/>
        <end position="404"/>
    </location>
</feature>
<keyword evidence="6" id="KW-0206">Cytoskeleton</keyword>
<dbReference type="GeneID" id="18929338"/>
<feature type="region of interest" description="Disordered" evidence="9">
    <location>
        <begin position="920"/>
        <end position="972"/>
    </location>
</feature>
<feature type="region of interest" description="Disordered" evidence="9">
    <location>
        <begin position="94"/>
        <end position="134"/>
    </location>
</feature>
<feature type="region of interest" description="Disordered" evidence="9">
    <location>
        <begin position="276"/>
        <end position="453"/>
    </location>
</feature>
<feature type="coiled-coil region" evidence="8">
    <location>
        <begin position="857"/>
        <end position="884"/>
    </location>
</feature>
<evidence type="ECO:0000259" key="10">
    <source>
        <dbReference type="Pfam" id="PF03941"/>
    </source>
</evidence>
<feature type="compositionally biased region" description="Acidic residues" evidence="9">
    <location>
        <begin position="1477"/>
        <end position="1493"/>
    </location>
</feature>
<evidence type="ECO:0000256" key="1">
    <source>
        <dbReference type="ARBA" id="ARBA00004123"/>
    </source>
</evidence>
<feature type="compositionally biased region" description="Polar residues" evidence="9">
    <location>
        <begin position="276"/>
        <end position="307"/>
    </location>
</feature>
<protein>
    <recommendedName>
        <fullName evidence="10">Inner centromere protein ARK-binding domain-containing protein</fullName>
    </recommendedName>
</protein>
<dbReference type="PANTHER" id="PTHR13142:SF1">
    <property type="entry name" value="INNER CENTROMERE PROTEIN"/>
    <property type="match status" value="1"/>
</dbReference>
<comment type="similarity">
    <text evidence="3">Belongs to the INCENP family.</text>
</comment>
<feature type="compositionally biased region" description="Polar residues" evidence="9">
    <location>
        <begin position="115"/>
        <end position="126"/>
    </location>
</feature>
<feature type="compositionally biased region" description="Polar residues" evidence="9">
    <location>
        <begin position="800"/>
        <end position="818"/>
    </location>
</feature>
<dbReference type="KEGG" id="mlr:MELLADRAFT_59364"/>
<dbReference type="VEuPathDB" id="FungiDB:MELLADRAFT_59364"/>
<feature type="region of interest" description="Disordered" evidence="9">
    <location>
        <begin position="473"/>
        <end position="661"/>
    </location>
</feature>
<proteinExistence type="inferred from homology"/>
<feature type="compositionally biased region" description="Polar residues" evidence="9">
    <location>
        <begin position="991"/>
        <end position="1002"/>
    </location>
</feature>
<feature type="compositionally biased region" description="Basic and acidic residues" evidence="9">
    <location>
        <begin position="1261"/>
        <end position="1296"/>
    </location>
</feature>